<reference evidence="4" key="1">
    <citation type="submission" date="2021-04" db="EMBL/GenBank/DDBJ databases">
        <title>A novel Synergistetes isolate from a pyrite-forming mixed culture.</title>
        <authorList>
            <person name="Bunk B."/>
            <person name="Sproer C."/>
            <person name="Spring S."/>
            <person name="Pester M."/>
        </authorList>
    </citation>
    <scope>NUCLEOTIDE SEQUENCE [LARGE SCALE GENOMIC DNA]</scope>
    <source>
        <strain evidence="4">J.5.4.2-T.3.5.2</strain>
    </source>
</reference>
<dbReference type="Pfam" id="PF07670">
    <property type="entry name" value="Gate"/>
    <property type="match status" value="1"/>
</dbReference>
<gene>
    <name evidence="3" type="ORF">KAR29_01990</name>
</gene>
<feature type="transmembrane region" description="Helical" evidence="1">
    <location>
        <begin position="61"/>
        <end position="83"/>
    </location>
</feature>
<keyword evidence="4" id="KW-1185">Reference proteome</keyword>
<feature type="transmembrane region" description="Helical" evidence="1">
    <location>
        <begin position="21"/>
        <end position="41"/>
    </location>
</feature>
<organism evidence="3 4">
    <name type="scientific">Aminithiophilus ramosus</name>
    <dbReference type="NCBI Taxonomy" id="3029084"/>
    <lineage>
        <taxon>Bacteria</taxon>
        <taxon>Thermotogati</taxon>
        <taxon>Synergistota</taxon>
        <taxon>Synergistia</taxon>
        <taxon>Synergistales</taxon>
        <taxon>Aminithiophilaceae</taxon>
        <taxon>Aminithiophilus</taxon>
    </lineage>
</organism>
<keyword evidence="1" id="KW-1133">Transmembrane helix</keyword>
<dbReference type="RefSeq" id="WP_274373982.1">
    <property type="nucleotide sequence ID" value="NZ_CP072943.1"/>
</dbReference>
<evidence type="ECO:0000259" key="2">
    <source>
        <dbReference type="Pfam" id="PF07670"/>
    </source>
</evidence>
<dbReference type="KEGG" id="aram:KAR29_01990"/>
<protein>
    <submittedName>
        <fullName evidence="3">Nucleoside recognition protein</fullName>
    </submittedName>
</protein>
<dbReference type="Proteomes" id="UP000671879">
    <property type="component" value="Chromosome"/>
</dbReference>
<keyword evidence="1" id="KW-0812">Transmembrane</keyword>
<evidence type="ECO:0000313" key="4">
    <source>
        <dbReference type="Proteomes" id="UP000671879"/>
    </source>
</evidence>
<keyword evidence="1" id="KW-0472">Membrane</keyword>
<dbReference type="EMBL" id="CP072943">
    <property type="protein sequence ID" value="QTX32729.1"/>
    <property type="molecule type" value="Genomic_DNA"/>
</dbReference>
<accession>A0A9Q7AE92</accession>
<feature type="domain" description="Nucleoside transporter/FeoB GTPase Gate" evidence="2">
    <location>
        <begin position="19"/>
        <end position="105"/>
    </location>
</feature>
<evidence type="ECO:0000313" key="3">
    <source>
        <dbReference type="EMBL" id="QTX32729.1"/>
    </source>
</evidence>
<sequence>MDLRRTLSTGFRKGLDTTWTLLRITLPVYFVVRLLEATPLLGWLSRLFEPLMGLFGLPGEASLVLVIGNVLSLYAAIGALGAMSFDSVQVTVLALMLSFSHSLPVESALAHRLGLSVPLVVAFRLGLAVLTGMAAHLTLAVA</sequence>
<proteinExistence type="predicted"/>
<evidence type="ECO:0000256" key="1">
    <source>
        <dbReference type="SAM" id="Phobius"/>
    </source>
</evidence>
<dbReference type="InterPro" id="IPR011642">
    <property type="entry name" value="Gate_dom"/>
</dbReference>
<dbReference type="AlphaFoldDB" id="A0A9Q7AE92"/>
<feature type="transmembrane region" description="Helical" evidence="1">
    <location>
        <begin position="121"/>
        <end position="141"/>
    </location>
</feature>
<name>A0A9Q7AE92_9BACT</name>